<reference evidence="1 2" key="1">
    <citation type="journal article" date="2018" name="ISME J.">
        <title>A methanotrophic archaeon couples anaerobic oxidation of methane to Fe(III) reduction.</title>
        <authorList>
            <person name="Cai C."/>
            <person name="Leu A.O."/>
            <person name="Xie G.J."/>
            <person name="Guo J."/>
            <person name="Feng Y."/>
            <person name="Zhao J.X."/>
            <person name="Tyson G.W."/>
            <person name="Yuan Z."/>
            <person name="Hu S."/>
        </authorList>
    </citation>
    <scope>NUCLEOTIDE SEQUENCE [LARGE SCALE GENOMIC DNA]</scope>
    <source>
        <strain evidence="1">FeB_12</strain>
    </source>
</reference>
<evidence type="ECO:0008006" key="3">
    <source>
        <dbReference type="Google" id="ProtNLM"/>
    </source>
</evidence>
<accession>A0A855XD37</accession>
<evidence type="ECO:0000313" key="2">
    <source>
        <dbReference type="Proteomes" id="UP000250918"/>
    </source>
</evidence>
<comment type="caution">
    <text evidence="1">The sequence shown here is derived from an EMBL/GenBank/DDBJ whole genome shotgun (WGS) entry which is preliminary data.</text>
</comment>
<proteinExistence type="predicted"/>
<dbReference type="EMBL" id="PQAP01000004">
    <property type="protein sequence ID" value="PWB76179.1"/>
    <property type="molecule type" value="Genomic_DNA"/>
</dbReference>
<name>A0A855XD37_9BACT</name>
<dbReference type="InterPro" id="IPR008962">
    <property type="entry name" value="PapD-like_sf"/>
</dbReference>
<dbReference type="AlphaFoldDB" id="A0A855XD37"/>
<dbReference type="SUPFAM" id="SSF49354">
    <property type="entry name" value="PapD-like"/>
    <property type="match status" value="1"/>
</dbReference>
<organism evidence="1 2">
    <name type="scientific">candidate division GN15 bacterium</name>
    <dbReference type="NCBI Taxonomy" id="2072418"/>
    <lineage>
        <taxon>Bacteria</taxon>
        <taxon>candidate division GN15</taxon>
    </lineage>
</organism>
<protein>
    <recommendedName>
        <fullName evidence="3">Molecular chaperone</fullName>
    </recommendedName>
</protein>
<evidence type="ECO:0000313" key="1">
    <source>
        <dbReference type="EMBL" id="PWB76179.1"/>
    </source>
</evidence>
<gene>
    <name evidence="1" type="ORF">C3F09_01125</name>
</gene>
<dbReference type="Proteomes" id="UP000250918">
    <property type="component" value="Unassembled WGS sequence"/>
</dbReference>
<sequence>MYDMKNHKTVTPSADDANRRWGFLFLLVLFLTFAANAFANVLVAPTVVFINDRGRTGRMEIQNPSQQPREVTIHFSYGLPISDSLGNVTVMLQDSGVVDPRSALDWVKAFPRRLVIAPGATQVVRLVATPPDGLKDGEYWARIVVRSQEGQTTIPAPSSEGSITTKLNMIMQTAIMLKYRKGAVNSQVELKSARATMNDSLLSVLVDLSSTGNASYVGSLNCRVLDADKKVMAQQRTDLAVYRDLKRRVDFPIRTIVGKKPFSVDVSISTDGRTDIAQTDMIQGNKIEYSVAVE</sequence>